<proteinExistence type="predicted"/>
<dbReference type="PROSITE" id="PS51746">
    <property type="entry name" value="PPM_2"/>
    <property type="match status" value="1"/>
</dbReference>
<evidence type="ECO:0000313" key="3">
    <source>
        <dbReference type="Proteomes" id="UP001528040"/>
    </source>
</evidence>
<dbReference type="SMART" id="SM00332">
    <property type="entry name" value="PP2Cc"/>
    <property type="match status" value="1"/>
</dbReference>
<organism evidence="2 3">
    <name type="scientific">Aliiroseovarius salicola</name>
    <dbReference type="NCBI Taxonomy" id="3009082"/>
    <lineage>
        <taxon>Bacteria</taxon>
        <taxon>Pseudomonadati</taxon>
        <taxon>Pseudomonadota</taxon>
        <taxon>Alphaproteobacteria</taxon>
        <taxon>Rhodobacterales</taxon>
        <taxon>Paracoccaceae</taxon>
        <taxon>Aliiroseovarius</taxon>
    </lineage>
</organism>
<feature type="domain" description="PPM-type phosphatase" evidence="1">
    <location>
        <begin position="8"/>
        <end position="260"/>
    </location>
</feature>
<dbReference type="SUPFAM" id="SSF81606">
    <property type="entry name" value="PP2C-like"/>
    <property type="match status" value="1"/>
</dbReference>
<dbReference type="CDD" id="cd00143">
    <property type="entry name" value="PP2Cc"/>
    <property type="match status" value="1"/>
</dbReference>
<dbReference type="InterPro" id="IPR036457">
    <property type="entry name" value="PPM-type-like_dom_sf"/>
</dbReference>
<reference evidence="2 3" key="1">
    <citation type="submission" date="2023-01" db="EMBL/GenBank/DDBJ databases">
        <authorList>
            <person name="Yoon J.-W."/>
        </authorList>
    </citation>
    <scope>NUCLEOTIDE SEQUENCE [LARGE SCALE GENOMIC DNA]</scope>
    <source>
        <strain evidence="2 3">KMU-50</strain>
    </source>
</reference>
<dbReference type="Pfam" id="PF13672">
    <property type="entry name" value="PP2C_2"/>
    <property type="match status" value="1"/>
</dbReference>
<accession>A0ABT4VZ96</accession>
<dbReference type="SMART" id="SM00331">
    <property type="entry name" value="PP2C_SIG"/>
    <property type="match status" value="1"/>
</dbReference>
<dbReference type="EMBL" id="JAQIIO010000001">
    <property type="protein sequence ID" value="MDA5092853.1"/>
    <property type="molecule type" value="Genomic_DNA"/>
</dbReference>
<sequence>MPQKAEIEIEAASALCLGARSRQEDALATSFVQGAEVGFAVLSDGMGGHAAGDLASRIIVAEIFAELTLRIEGSDFSENSIPELLRNTAQSANQCIRVQIDAAPETDGMGGTVIVVVAVASHLYWLSVGDSPLYLFRDGRLTRLNDDHSLAPQIDLMVREGQIDPEKGRSHPQRSCLTSALIGETIPIIDCPDQPFALQEGDLVLAASDGIQFLPDDRIEEVLTETNGNHSASIANALIAGVKTLDDPEQDNTSVVVLKAQDAAIEQQMATRLSPAAMLRAWANGVAPARHFRTKDG</sequence>
<dbReference type="Gene3D" id="3.60.40.10">
    <property type="entry name" value="PPM-type phosphatase domain"/>
    <property type="match status" value="1"/>
</dbReference>
<evidence type="ECO:0000313" key="2">
    <source>
        <dbReference type="EMBL" id="MDA5092853.1"/>
    </source>
</evidence>
<dbReference type="RefSeq" id="WP_271052432.1">
    <property type="nucleotide sequence ID" value="NZ_JAQIIO010000001.1"/>
</dbReference>
<keyword evidence="3" id="KW-1185">Reference proteome</keyword>
<name>A0ABT4VZ96_9RHOB</name>
<gene>
    <name evidence="2" type="ORF">O2N63_01995</name>
</gene>
<evidence type="ECO:0000259" key="1">
    <source>
        <dbReference type="PROSITE" id="PS51746"/>
    </source>
</evidence>
<protein>
    <submittedName>
        <fullName evidence="2">Protein phosphatase 2C domain-containing protein</fullName>
    </submittedName>
</protein>
<dbReference type="InterPro" id="IPR001932">
    <property type="entry name" value="PPM-type_phosphatase-like_dom"/>
</dbReference>
<dbReference type="Proteomes" id="UP001528040">
    <property type="component" value="Unassembled WGS sequence"/>
</dbReference>
<comment type="caution">
    <text evidence="2">The sequence shown here is derived from an EMBL/GenBank/DDBJ whole genome shotgun (WGS) entry which is preliminary data.</text>
</comment>